<dbReference type="Pfam" id="PF01381">
    <property type="entry name" value="HTH_3"/>
    <property type="match status" value="1"/>
</dbReference>
<keyword evidence="1" id="KW-0238">DNA-binding</keyword>
<sequence length="118" mass="13364">MAKSKSNSPVGNNIRRLRENNKWSQQVIAERLNISIPAYSKIETGVTDVNLSRLEQIAHLFEVGLPGLFGGDAIPAPMPTPEFEKLEKELSECEKEILYLQRKVIQLYEELNKVAVNQ</sequence>
<keyword evidence="4" id="KW-1185">Reference proteome</keyword>
<dbReference type="RefSeq" id="WP_147033636.1">
    <property type="nucleotide sequence ID" value="NZ_CP042436.1"/>
</dbReference>
<dbReference type="PANTHER" id="PTHR46558:SF11">
    <property type="entry name" value="HTH-TYPE TRANSCRIPTIONAL REGULATOR XRE"/>
    <property type="match status" value="1"/>
</dbReference>
<dbReference type="KEGG" id="mgin:FRZ54_20275"/>
<protein>
    <submittedName>
        <fullName evidence="3">Helix-turn-helix transcriptional regulator</fullName>
    </submittedName>
</protein>
<dbReference type="SUPFAM" id="SSF47413">
    <property type="entry name" value="lambda repressor-like DNA-binding domains"/>
    <property type="match status" value="1"/>
</dbReference>
<name>A0A5B8V0M4_9SPHI</name>
<organism evidence="3 4">
    <name type="scientific">Mucilaginibacter ginsenosidivorans</name>
    <dbReference type="NCBI Taxonomy" id="398053"/>
    <lineage>
        <taxon>Bacteria</taxon>
        <taxon>Pseudomonadati</taxon>
        <taxon>Bacteroidota</taxon>
        <taxon>Sphingobacteriia</taxon>
        <taxon>Sphingobacteriales</taxon>
        <taxon>Sphingobacteriaceae</taxon>
        <taxon>Mucilaginibacter</taxon>
    </lineage>
</organism>
<feature type="domain" description="HTH cro/C1-type" evidence="2">
    <location>
        <begin position="14"/>
        <end position="69"/>
    </location>
</feature>
<dbReference type="InterPro" id="IPR001387">
    <property type="entry name" value="Cro/C1-type_HTH"/>
</dbReference>
<evidence type="ECO:0000256" key="1">
    <source>
        <dbReference type="ARBA" id="ARBA00023125"/>
    </source>
</evidence>
<proteinExistence type="predicted"/>
<gene>
    <name evidence="3" type="ORF">FRZ54_20275</name>
</gene>
<dbReference type="Gene3D" id="1.10.260.40">
    <property type="entry name" value="lambda repressor-like DNA-binding domains"/>
    <property type="match status" value="1"/>
</dbReference>
<dbReference type="GO" id="GO:0003677">
    <property type="term" value="F:DNA binding"/>
    <property type="evidence" value="ECO:0007669"/>
    <property type="project" value="UniProtKB-KW"/>
</dbReference>
<reference evidence="3 4" key="1">
    <citation type="journal article" date="2017" name="Curr. Microbiol.">
        <title>Mucilaginibacter ginsenosidivorans sp. nov., Isolated from Soil of Ginseng Field.</title>
        <authorList>
            <person name="Kim M.M."/>
            <person name="Siddiqi M.Z."/>
            <person name="Im W.T."/>
        </authorList>
    </citation>
    <scope>NUCLEOTIDE SEQUENCE [LARGE SCALE GENOMIC DNA]</scope>
    <source>
        <strain evidence="3 4">Gsoil 3017</strain>
    </source>
</reference>
<dbReference type="Proteomes" id="UP000321479">
    <property type="component" value="Chromosome"/>
</dbReference>
<dbReference type="InterPro" id="IPR010982">
    <property type="entry name" value="Lambda_DNA-bd_dom_sf"/>
</dbReference>
<dbReference type="EMBL" id="CP042436">
    <property type="protein sequence ID" value="QEC64802.1"/>
    <property type="molecule type" value="Genomic_DNA"/>
</dbReference>
<dbReference type="AlphaFoldDB" id="A0A5B8V0M4"/>
<evidence type="ECO:0000313" key="4">
    <source>
        <dbReference type="Proteomes" id="UP000321479"/>
    </source>
</evidence>
<dbReference type="CDD" id="cd00093">
    <property type="entry name" value="HTH_XRE"/>
    <property type="match status" value="1"/>
</dbReference>
<dbReference type="OrthoDB" id="795038at2"/>
<dbReference type="PROSITE" id="PS50943">
    <property type="entry name" value="HTH_CROC1"/>
    <property type="match status" value="1"/>
</dbReference>
<dbReference type="PANTHER" id="PTHR46558">
    <property type="entry name" value="TRACRIPTIONAL REGULATORY PROTEIN-RELATED-RELATED"/>
    <property type="match status" value="1"/>
</dbReference>
<evidence type="ECO:0000313" key="3">
    <source>
        <dbReference type="EMBL" id="QEC64802.1"/>
    </source>
</evidence>
<dbReference type="SMART" id="SM00530">
    <property type="entry name" value="HTH_XRE"/>
    <property type="match status" value="1"/>
</dbReference>
<accession>A0A5B8V0M4</accession>
<evidence type="ECO:0000259" key="2">
    <source>
        <dbReference type="PROSITE" id="PS50943"/>
    </source>
</evidence>